<dbReference type="Pfam" id="PF13966">
    <property type="entry name" value="zf-RVT"/>
    <property type="match status" value="1"/>
</dbReference>
<dbReference type="InParanoid" id="A0A7N2LVS0"/>
<protein>
    <recommendedName>
        <fullName evidence="1">Reverse transcriptase zinc-binding domain-containing protein</fullName>
    </recommendedName>
</protein>
<dbReference type="Gramene" id="QL05p087707:mrna">
    <property type="protein sequence ID" value="QL05p087707:mrna"/>
    <property type="gene ID" value="QL05p087707"/>
</dbReference>
<reference evidence="2 3" key="1">
    <citation type="journal article" date="2016" name="G3 (Bethesda)">
        <title>First Draft Assembly and Annotation of the Genome of a California Endemic Oak Quercus lobata Nee (Fagaceae).</title>
        <authorList>
            <person name="Sork V.L."/>
            <person name="Fitz-Gibbon S.T."/>
            <person name="Puiu D."/>
            <person name="Crepeau M."/>
            <person name="Gugger P.F."/>
            <person name="Sherman R."/>
            <person name="Stevens K."/>
            <person name="Langley C.H."/>
            <person name="Pellegrini M."/>
            <person name="Salzberg S.L."/>
        </authorList>
    </citation>
    <scope>NUCLEOTIDE SEQUENCE [LARGE SCALE GENOMIC DNA]</scope>
    <source>
        <strain evidence="2 3">cv. SW786</strain>
    </source>
</reference>
<feature type="domain" description="Reverse transcriptase zinc-binding" evidence="1">
    <location>
        <begin position="285"/>
        <end position="338"/>
    </location>
</feature>
<dbReference type="Proteomes" id="UP000594261">
    <property type="component" value="Chromosome 5"/>
</dbReference>
<proteinExistence type="predicted"/>
<dbReference type="EMBL" id="LRBV02000005">
    <property type="status" value="NOT_ANNOTATED_CDS"/>
    <property type="molecule type" value="Genomic_DNA"/>
</dbReference>
<organism evidence="2 3">
    <name type="scientific">Quercus lobata</name>
    <name type="common">Valley oak</name>
    <dbReference type="NCBI Taxonomy" id="97700"/>
    <lineage>
        <taxon>Eukaryota</taxon>
        <taxon>Viridiplantae</taxon>
        <taxon>Streptophyta</taxon>
        <taxon>Embryophyta</taxon>
        <taxon>Tracheophyta</taxon>
        <taxon>Spermatophyta</taxon>
        <taxon>Magnoliopsida</taxon>
        <taxon>eudicotyledons</taxon>
        <taxon>Gunneridae</taxon>
        <taxon>Pentapetalae</taxon>
        <taxon>rosids</taxon>
        <taxon>fabids</taxon>
        <taxon>Fagales</taxon>
        <taxon>Fagaceae</taxon>
        <taxon>Quercus</taxon>
    </lineage>
</organism>
<dbReference type="AlphaFoldDB" id="A0A7N2LVS0"/>
<dbReference type="PANTHER" id="PTHR36617">
    <property type="entry name" value="PROTEIN, PUTATIVE-RELATED"/>
    <property type="match status" value="1"/>
</dbReference>
<dbReference type="InterPro" id="IPR026960">
    <property type="entry name" value="RVT-Znf"/>
</dbReference>
<dbReference type="EnsemblPlants" id="QL05p087707:mrna">
    <property type="protein sequence ID" value="QL05p087707:mrna"/>
    <property type="gene ID" value="QL05p087707"/>
</dbReference>
<name>A0A7N2LVS0_QUELO</name>
<dbReference type="PANTHER" id="PTHR36617:SF15">
    <property type="entry name" value="REVERSE TRANSCRIPTASE ZINC-BINDING DOMAIN-CONTAINING PROTEIN"/>
    <property type="match status" value="1"/>
</dbReference>
<sequence length="432" mass="48558">MSVGEEQWCDPQAEMVPTSSLDGDELLQGVSEPLLLQWEHSGVNTSGFFTGRKRVVFWSVQLYLGGILMSRGKVVVTQEVEEGEIMVAQVKNSKWVLSLMKSFCKLVGFPIVKHEAQCMALFHLLEQDCIDVVNVGSSKGPVNSRQKVLRELLVSTVNYDGLSSKGRNKGSSNGLGGWPSFSCHILYDIGDGSRVKFWQDRWCGGTSLAVRYPDLFKFCRNKDASVAELMLSANGVLFWDVRFIRSVHARDLAAMSDFMATIYGSHIRGRGEDKMCWIPNKVKGFLVSDYYRILAGTASFGFPWKRIWKLKIPSRVAFFVWTAALGKCLTIDNLRKRKGLYMETNTRRPTMDGLEFASIEEEVIQVNVGKSEIVSIGEVSNLHTLVNTLQCRVGSLLMKYLGMPLSTSYTATSVWNPILERMEKKLSGWKRL</sequence>
<accession>A0A7N2LVS0</accession>
<reference evidence="2" key="2">
    <citation type="submission" date="2021-01" db="UniProtKB">
        <authorList>
            <consortium name="EnsemblPlants"/>
        </authorList>
    </citation>
    <scope>IDENTIFICATION</scope>
</reference>
<evidence type="ECO:0000259" key="1">
    <source>
        <dbReference type="Pfam" id="PF13966"/>
    </source>
</evidence>
<evidence type="ECO:0000313" key="3">
    <source>
        <dbReference type="Proteomes" id="UP000594261"/>
    </source>
</evidence>
<keyword evidence="3" id="KW-1185">Reference proteome</keyword>
<evidence type="ECO:0000313" key="2">
    <source>
        <dbReference type="EnsemblPlants" id="QL05p087707:mrna"/>
    </source>
</evidence>